<sequence length="227" mass="25663">ETQRLLNQMEREMELARQAQKSILPMRSPRRPGYDFGSLIVPARVVGGDFYDFIPVDKQRLCIAIGDISDKGLPAALFMAVTFSLVRAETGRSDNRRQILENVNKFLLRLNAKMFVTLLYCILDFKTGILQYSRAGHLPPIVIDQYAKFVDIPVAEGQPLGVFENLHIDQQQFTIPDGGLMLLFSDGLHEAVDSFGNPFGLDRVRDILSFLSKSFHDLIICCFKMCC</sequence>
<comment type="caution">
    <text evidence="3">The sequence shown here is derived from an EMBL/GenBank/DDBJ whole genome shotgun (WGS) entry which is preliminary data.</text>
</comment>
<dbReference type="SMART" id="SM00331">
    <property type="entry name" value="PP2C_SIG"/>
    <property type="match status" value="1"/>
</dbReference>
<evidence type="ECO:0000313" key="3">
    <source>
        <dbReference type="EMBL" id="GAI63259.1"/>
    </source>
</evidence>
<dbReference type="InterPro" id="IPR001932">
    <property type="entry name" value="PPM-type_phosphatase-like_dom"/>
</dbReference>
<dbReference type="Gene3D" id="3.60.40.10">
    <property type="entry name" value="PPM-type phosphatase domain"/>
    <property type="match status" value="1"/>
</dbReference>
<protein>
    <recommendedName>
        <fullName evidence="2">PPM-type phosphatase domain-containing protein</fullName>
    </recommendedName>
</protein>
<dbReference type="PANTHER" id="PTHR43156:SF2">
    <property type="entry name" value="STAGE II SPORULATION PROTEIN E"/>
    <property type="match status" value="1"/>
</dbReference>
<proteinExistence type="predicted"/>
<organism evidence="3">
    <name type="scientific">marine sediment metagenome</name>
    <dbReference type="NCBI Taxonomy" id="412755"/>
    <lineage>
        <taxon>unclassified sequences</taxon>
        <taxon>metagenomes</taxon>
        <taxon>ecological metagenomes</taxon>
    </lineage>
</organism>
<accession>X1S612</accession>
<name>X1S612_9ZZZZ</name>
<dbReference type="InterPro" id="IPR036457">
    <property type="entry name" value="PPM-type-like_dom_sf"/>
</dbReference>
<dbReference type="PANTHER" id="PTHR43156">
    <property type="entry name" value="STAGE II SPORULATION PROTEIN E-RELATED"/>
    <property type="match status" value="1"/>
</dbReference>
<dbReference type="GO" id="GO:0016791">
    <property type="term" value="F:phosphatase activity"/>
    <property type="evidence" value="ECO:0007669"/>
    <property type="project" value="TreeGrafter"/>
</dbReference>
<evidence type="ECO:0000259" key="2">
    <source>
        <dbReference type="SMART" id="SM00331"/>
    </source>
</evidence>
<gene>
    <name evidence="3" type="ORF">S12H4_05310</name>
</gene>
<dbReference type="Pfam" id="PF07228">
    <property type="entry name" value="SpoIIE"/>
    <property type="match status" value="1"/>
</dbReference>
<dbReference type="EMBL" id="BARW01001738">
    <property type="protein sequence ID" value="GAI63259.1"/>
    <property type="molecule type" value="Genomic_DNA"/>
</dbReference>
<reference evidence="3" key="1">
    <citation type="journal article" date="2014" name="Front. Microbiol.">
        <title>High frequency of phylogenetically diverse reductive dehalogenase-homologous genes in deep subseafloor sedimentary metagenomes.</title>
        <authorList>
            <person name="Kawai M."/>
            <person name="Futagami T."/>
            <person name="Toyoda A."/>
            <person name="Takaki Y."/>
            <person name="Nishi S."/>
            <person name="Hori S."/>
            <person name="Arai W."/>
            <person name="Tsubouchi T."/>
            <person name="Morono Y."/>
            <person name="Uchiyama I."/>
            <person name="Ito T."/>
            <person name="Fujiyama A."/>
            <person name="Inagaki F."/>
            <person name="Takami H."/>
        </authorList>
    </citation>
    <scope>NUCLEOTIDE SEQUENCE</scope>
    <source>
        <strain evidence="3">Expedition CK06-06</strain>
    </source>
</reference>
<feature type="domain" description="PPM-type phosphatase" evidence="2">
    <location>
        <begin position="31"/>
        <end position="225"/>
    </location>
</feature>
<keyword evidence="1" id="KW-0378">Hydrolase</keyword>
<dbReference type="InterPro" id="IPR052016">
    <property type="entry name" value="Bact_Sigma-Reg"/>
</dbReference>
<dbReference type="AlphaFoldDB" id="X1S612"/>
<dbReference type="SUPFAM" id="SSF81606">
    <property type="entry name" value="PP2C-like"/>
    <property type="match status" value="1"/>
</dbReference>
<feature type="non-terminal residue" evidence="3">
    <location>
        <position position="1"/>
    </location>
</feature>
<evidence type="ECO:0000256" key="1">
    <source>
        <dbReference type="ARBA" id="ARBA00022801"/>
    </source>
</evidence>